<feature type="domain" description="Thioredoxin" evidence="2">
    <location>
        <begin position="46"/>
        <end position="185"/>
    </location>
</feature>
<evidence type="ECO:0000256" key="1">
    <source>
        <dbReference type="ARBA" id="ARBA00003565"/>
    </source>
</evidence>
<dbReference type="Proteomes" id="UP001197214">
    <property type="component" value="Unassembled WGS sequence"/>
</dbReference>
<dbReference type="Pfam" id="PF13905">
    <property type="entry name" value="Thioredoxin_8"/>
    <property type="match status" value="1"/>
</dbReference>
<sequence length="202" mass="21835">MLIASNFFLWVCIALLFVAVIALARQLALLRERIAPLAVYTAGHAPKIGDPSPVIPAHTLDGRVITLGGRSELDQPVLLLFVATDCPVSTRIIPSAMVLSRAEQLRLVFVGDGDAEAYRAMVRRFKAQAHDFVNNAQIRMTYQVSRMPSAILLKGDGTIAASGLVNSREHLETLVVTNDVDFDAADTPLDQNDRAEAVAMAG</sequence>
<keyword evidence="4" id="KW-1185">Reference proteome</keyword>
<evidence type="ECO:0000259" key="2">
    <source>
        <dbReference type="PROSITE" id="PS51352"/>
    </source>
</evidence>
<proteinExistence type="predicted"/>
<dbReference type="InterPro" id="IPR012336">
    <property type="entry name" value="Thioredoxin-like_fold"/>
</dbReference>
<gene>
    <name evidence="3" type="ORF">KY084_06695</name>
</gene>
<evidence type="ECO:0000313" key="3">
    <source>
        <dbReference type="EMBL" id="MBW4330563.1"/>
    </source>
</evidence>
<dbReference type="EMBL" id="JAHWZX010000004">
    <property type="protein sequence ID" value="MBW4330563.1"/>
    <property type="molecule type" value="Genomic_DNA"/>
</dbReference>
<comment type="function">
    <text evidence="1">May be required for disulfide bond formation in some proteins.</text>
</comment>
<dbReference type="InterPro" id="IPR013766">
    <property type="entry name" value="Thioredoxin_domain"/>
</dbReference>
<comment type="caution">
    <text evidence="3">The sequence shown here is derived from an EMBL/GenBank/DDBJ whole genome shotgun (WGS) entry which is preliminary data.</text>
</comment>
<accession>A0ABS6XK27</accession>
<name>A0ABS6XK27_9SPHN</name>
<organism evidence="3 4">
    <name type="scientific">Stakelama flava</name>
    <dbReference type="NCBI Taxonomy" id="2860338"/>
    <lineage>
        <taxon>Bacteria</taxon>
        <taxon>Pseudomonadati</taxon>
        <taxon>Pseudomonadota</taxon>
        <taxon>Alphaproteobacteria</taxon>
        <taxon>Sphingomonadales</taxon>
        <taxon>Sphingomonadaceae</taxon>
        <taxon>Stakelama</taxon>
    </lineage>
</organism>
<dbReference type="PROSITE" id="PS51352">
    <property type="entry name" value="THIOREDOXIN_2"/>
    <property type="match status" value="1"/>
</dbReference>
<evidence type="ECO:0000313" key="4">
    <source>
        <dbReference type="Proteomes" id="UP001197214"/>
    </source>
</evidence>
<reference evidence="3 4" key="1">
    <citation type="submission" date="2021-07" db="EMBL/GenBank/DDBJ databases">
        <title>Stakelama flava sp. nov., a novel endophytic bacterium isolated from branch of Kandelia candel.</title>
        <authorList>
            <person name="Tuo L."/>
        </authorList>
    </citation>
    <scope>NUCLEOTIDE SEQUENCE [LARGE SCALE GENOMIC DNA]</scope>
    <source>
        <strain evidence="3 4">CBK3Z-3</strain>
    </source>
</reference>
<protein>
    <submittedName>
        <fullName evidence="3">Methylamine utilization protein MauD</fullName>
    </submittedName>
</protein>
<dbReference type="RefSeq" id="WP_219237660.1">
    <property type="nucleotide sequence ID" value="NZ_JAHWZX010000004.1"/>
</dbReference>